<dbReference type="Pfam" id="PF02518">
    <property type="entry name" value="HATPase_c"/>
    <property type="match status" value="1"/>
</dbReference>
<dbReference type="InterPro" id="IPR029016">
    <property type="entry name" value="GAF-like_dom_sf"/>
</dbReference>
<evidence type="ECO:0000259" key="15">
    <source>
        <dbReference type="PROSITE" id="PS50110"/>
    </source>
</evidence>
<dbReference type="EC" id="2.7.13.3" evidence="3"/>
<dbReference type="InterPro" id="IPR003661">
    <property type="entry name" value="HisK_dim/P_dom"/>
</dbReference>
<evidence type="ECO:0000256" key="1">
    <source>
        <dbReference type="ARBA" id="ARBA00000085"/>
    </source>
</evidence>
<dbReference type="SUPFAM" id="SSF55874">
    <property type="entry name" value="ATPase domain of HSP90 chaperone/DNA topoisomerase II/histidine kinase"/>
    <property type="match status" value="1"/>
</dbReference>
<dbReference type="Pfam" id="PF08448">
    <property type="entry name" value="PAS_4"/>
    <property type="match status" value="1"/>
</dbReference>
<organism evidence="18 19">
    <name type="scientific">bacterium (Candidatus Blackallbacteria) CG17_big_fil_post_rev_8_21_14_2_50_48_46</name>
    <dbReference type="NCBI Taxonomy" id="2014261"/>
    <lineage>
        <taxon>Bacteria</taxon>
        <taxon>Candidatus Blackallbacteria</taxon>
    </lineage>
</organism>
<protein>
    <recommendedName>
        <fullName evidence="3">histidine kinase</fullName>
        <ecNumber evidence="3">2.7.13.3</ecNumber>
    </recommendedName>
</protein>
<dbReference type="EMBL" id="PFFQ01000046">
    <property type="protein sequence ID" value="PIW15731.1"/>
    <property type="molecule type" value="Genomic_DNA"/>
</dbReference>
<dbReference type="SUPFAM" id="SSF55781">
    <property type="entry name" value="GAF domain-like"/>
    <property type="match status" value="1"/>
</dbReference>
<dbReference type="PROSITE" id="PS50113">
    <property type="entry name" value="PAC"/>
    <property type="match status" value="4"/>
</dbReference>
<feature type="modified residue" description="4-aspartylphosphate" evidence="12">
    <location>
        <position position="1122"/>
    </location>
</feature>
<comment type="caution">
    <text evidence="18">The sequence shown here is derived from an EMBL/GenBank/DDBJ whole genome shotgun (WGS) entry which is preliminary data.</text>
</comment>
<dbReference type="SMART" id="SM00086">
    <property type="entry name" value="PAC"/>
    <property type="match status" value="4"/>
</dbReference>
<reference evidence="18 19" key="1">
    <citation type="submission" date="2017-09" db="EMBL/GenBank/DDBJ databases">
        <title>Depth-based differentiation of microbial function through sediment-hosted aquifers and enrichment of novel symbionts in the deep terrestrial subsurface.</title>
        <authorList>
            <person name="Probst A.J."/>
            <person name="Ladd B."/>
            <person name="Jarett J.K."/>
            <person name="Geller-Mcgrath D.E."/>
            <person name="Sieber C.M."/>
            <person name="Emerson J.B."/>
            <person name="Anantharaman K."/>
            <person name="Thomas B.C."/>
            <person name="Malmstrom R."/>
            <person name="Stieglmeier M."/>
            <person name="Klingl A."/>
            <person name="Woyke T."/>
            <person name="Ryan C.M."/>
            <person name="Banfield J.F."/>
        </authorList>
    </citation>
    <scope>NUCLEOTIDE SEQUENCE [LARGE SCALE GENOMIC DNA]</scope>
    <source>
        <strain evidence="18">CG17_big_fil_post_rev_8_21_14_2_50_48_46</strain>
    </source>
</reference>
<dbReference type="InterPro" id="IPR036890">
    <property type="entry name" value="HATPase_C_sf"/>
</dbReference>
<dbReference type="Gene3D" id="1.10.287.130">
    <property type="match status" value="1"/>
</dbReference>
<dbReference type="Gene3D" id="3.40.50.2300">
    <property type="match status" value="1"/>
</dbReference>
<evidence type="ECO:0000256" key="2">
    <source>
        <dbReference type="ARBA" id="ARBA00004370"/>
    </source>
</evidence>
<dbReference type="Pfam" id="PF00072">
    <property type="entry name" value="Response_reg"/>
    <property type="match status" value="1"/>
</dbReference>
<evidence type="ECO:0000256" key="3">
    <source>
        <dbReference type="ARBA" id="ARBA00012438"/>
    </source>
</evidence>
<feature type="domain" description="Histidine kinase" evidence="14">
    <location>
        <begin position="829"/>
        <end position="1050"/>
    </location>
</feature>
<dbReference type="GO" id="GO:0009927">
    <property type="term" value="F:histidine phosphotransfer kinase activity"/>
    <property type="evidence" value="ECO:0007669"/>
    <property type="project" value="TreeGrafter"/>
</dbReference>
<dbReference type="PROSITE" id="PS50110">
    <property type="entry name" value="RESPONSE_REGULATORY"/>
    <property type="match status" value="1"/>
</dbReference>
<evidence type="ECO:0000256" key="10">
    <source>
        <dbReference type="ARBA" id="ARBA00023136"/>
    </source>
</evidence>
<feature type="domain" description="PAS" evidence="16">
    <location>
        <begin position="664"/>
        <end position="736"/>
    </location>
</feature>
<keyword evidence="9" id="KW-0902">Two-component regulatory system</keyword>
<dbReference type="FunFam" id="1.10.287.130:FF:000038">
    <property type="entry name" value="Sensory transduction histidine kinase"/>
    <property type="match status" value="1"/>
</dbReference>
<dbReference type="PRINTS" id="PR00344">
    <property type="entry name" value="BCTRLSENSOR"/>
</dbReference>
<keyword evidence="10" id="KW-0472">Membrane</keyword>
<feature type="domain" description="PAC" evidence="17">
    <location>
        <begin position="740"/>
        <end position="793"/>
    </location>
</feature>
<keyword evidence="11" id="KW-0131">Cell cycle</keyword>
<dbReference type="GO" id="GO:0005886">
    <property type="term" value="C:plasma membrane"/>
    <property type="evidence" value="ECO:0007669"/>
    <property type="project" value="TreeGrafter"/>
</dbReference>
<keyword evidence="13" id="KW-0175">Coiled coil</keyword>
<dbReference type="CDD" id="cd00130">
    <property type="entry name" value="PAS"/>
    <property type="match status" value="3"/>
</dbReference>
<dbReference type="GO" id="GO:0006355">
    <property type="term" value="P:regulation of DNA-templated transcription"/>
    <property type="evidence" value="ECO:0007669"/>
    <property type="project" value="InterPro"/>
</dbReference>
<dbReference type="Gene3D" id="3.30.450.20">
    <property type="entry name" value="PAS domain"/>
    <property type="match status" value="4"/>
</dbReference>
<evidence type="ECO:0000256" key="9">
    <source>
        <dbReference type="ARBA" id="ARBA00023012"/>
    </source>
</evidence>
<evidence type="ECO:0000256" key="12">
    <source>
        <dbReference type="PROSITE-ProRule" id="PRU00169"/>
    </source>
</evidence>
<dbReference type="PROSITE" id="PS50109">
    <property type="entry name" value="HIS_KIN"/>
    <property type="match status" value="1"/>
</dbReference>
<dbReference type="Gene3D" id="3.30.450.40">
    <property type="match status" value="1"/>
</dbReference>
<dbReference type="InterPro" id="IPR000700">
    <property type="entry name" value="PAS-assoc_C"/>
</dbReference>
<evidence type="ECO:0000256" key="7">
    <source>
        <dbReference type="ARBA" id="ARBA00022777"/>
    </source>
</evidence>
<dbReference type="Proteomes" id="UP000231019">
    <property type="component" value="Unassembled WGS sequence"/>
</dbReference>
<dbReference type="InterPro" id="IPR001610">
    <property type="entry name" value="PAC"/>
</dbReference>
<dbReference type="InterPro" id="IPR011006">
    <property type="entry name" value="CheY-like_superfamily"/>
</dbReference>
<dbReference type="PROSITE" id="PS50112">
    <property type="entry name" value="PAS"/>
    <property type="match status" value="3"/>
</dbReference>
<dbReference type="InterPro" id="IPR003594">
    <property type="entry name" value="HATPase_dom"/>
</dbReference>
<evidence type="ECO:0000256" key="13">
    <source>
        <dbReference type="SAM" id="Coils"/>
    </source>
</evidence>
<comment type="catalytic activity">
    <reaction evidence="1">
        <text>ATP + protein L-histidine = ADP + protein N-phospho-L-histidine.</text>
        <dbReference type="EC" id="2.7.13.3"/>
    </reaction>
</comment>
<dbReference type="SMART" id="SM00448">
    <property type="entry name" value="REC"/>
    <property type="match status" value="1"/>
</dbReference>
<feature type="domain" description="PAC" evidence="17">
    <location>
        <begin position="611"/>
        <end position="663"/>
    </location>
</feature>
<dbReference type="InterPro" id="IPR000014">
    <property type="entry name" value="PAS"/>
</dbReference>
<evidence type="ECO:0000256" key="6">
    <source>
        <dbReference type="ARBA" id="ARBA00022741"/>
    </source>
</evidence>
<dbReference type="SMART" id="SM00388">
    <property type="entry name" value="HisKA"/>
    <property type="match status" value="1"/>
</dbReference>
<dbReference type="InterPro" id="IPR003018">
    <property type="entry name" value="GAF"/>
</dbReference>
<gene>
    <name evidence="18" type="ORF">COW36_16130</name>
</gene>
<dbReference type="Pfam" id="PF01590">
    <property type="entry name" value="GAF"/>
    <property type="match status" value="1"/>
</dbReference>
<dbReference type="InterPro" id="IPR013655">
    <property type="entry name" value="PAS_fold_3"/>
</dbReference>
<dbReference type="SUPFAM" id="SSF52172">
    <property type="entry name" value="CheY-like"/>
    <property type="match status" value="1"/>
</dbReference>
<dbReference type="SUPFAM" id="SSF55785">
    <property type="entry name" value="PYP-like sensor domain (PAS domain)"/>
    <property type="match status" value="4"/>
</dbReference>
<keyword evidence="5" id="KW-0808">Transferase</keyword>
<dbReference type="Pfam" id="PF00989">
    <property type="entry name" value="PAS"/>
    <property type="match status" value="2"/>
</dbReference>
<keyword evidence="8" id="KW-0067">ATP-binding</keyword>
<accession>A0A2M7G1V2</accession>
<dbReference type="GO" id="GO:0005524">
    <property type="term" value="F:ATP binding"/>
    <property type="evidence" value="ECO:0007669"/>
    <property type="project" value="UniProtKB-KW"/>
</dbReference>
<dbReference type="SMART" id="SM00387">
    <property type="entry name" value="HATPase_c"/>
    <property type="match status" value="1"/>
</dbReference>
<dbReference type="CDD" id="cd00082">
    <property type="entry name" value="HisKA"/>
    <property type="match status" value="1"/>
</dbReference>
<feature type="coiled-coil region" evidence="13">
    <location>
        <begin position="784"/>
        <end position="822"/>
    </location>
</feature>
<name>A0A2M7G1V2_9BACT</name>
<dbReference type="PANTHER" id="PTHR43047:SF72">
    <property type="entry name" value="OSMOSENSING HISTIDINE PROTEIN KINASE SLN1"/>
    <property type="match status" value="1"/>
</dbReference>
<evidence type="ECO:0000259" key="16">
    <source>
        <dbReference type="PROSITE" id="PS50112"/>
    </source>
</evidence>
<dbReference type="InterPro" id="IPR035965">
    <property type="entry name" value="PAS-like_dom_sf"/>
</dbReference>
<evidence type="ECO:0000259" key="17">
    <source>
        <dbReference type="PROSITE" id="PS50113"/>
    </source>
</evidence>
<evidence type="ECO:0000259" key="14">
    <source>
        <dbReference type="PROSITE" id="PS50109"/>
    </source>
</evidence>
<dbReference type="NCBIfam" id="TIGR00229">
    <property type="entry name" value="sensory_box"/>
    <property type="match status" value="4"/>
</dbReference>
<sequence length="1313" mass="149354">MLAFVLIASLVLQFISVYFTLRLIKFTGKNLAWSFLAIAITLMALRRSISLGQAMTETASSAQLTAETIALFISACLAIGIERILPIVKELNSAAQNFHESEERYRALFENSPDAIFISDLEEGHLLDANQKACLLTGRSHLELMGMKQAQLHPPALHTQLEASFQEQVKHAKMSKLFGPIETRILYANGKEIPVELVAQKVTLSGKAAIQGVFRDISERKRAEQSHQTHLNFLSAMDQINQALQSSLDLNQMMGAVLDKVIEILDCDRAYLLYPCDPEAESWLVPIERYKPEYPGASAENYRIPTSSEVAETLCHILKAKGPVKFGPGQDYPLPQEISEQFKIRSFMAQAISPIVGESWQFGVHQCSHARIWTEEEVRLFQEIGRRLGDTVGLLLSFQNLQQSEAKYRLMVDTAREGILALDAHFLIRFVNSRMLEILGYEENEVLGHPLTDFMFAEDRADHQQKMQNRQNRIAENYERRFRRKNGECVWTHASATPLFDHEGKFDGAFGMFTDISERKQAEKELIEAHLLLKGVIEQSPIPLVIAKASGELTFNKACADQLRVYDEPSFVQGIKLQEMKQPWKDYDAQGDLIQTMDLPLAKALQGETSRNIEIRVVRKDGSERWEIVNAGPIYNNEGDLIAGFVAFPDITEQKRVEEKLKISEERFRLTLEAAKIGLWDWDVKNDRFFASPTYYSMLGYAPKQGLADRQEWVKRLHPEDKESVMAQIERVLSRKESQYGYTARFRHADGSYRWQRVMGFGVEIDNEGMVSRMLGLRIDVDHQKRTENELQEYKAHLEEAIQERTAELESARDTAEKANQAKSLFLANMSHEIRTPMNAILGFSQLLQEQIQEPQYQRYLHAINSSGESLLHIINDILDLSKIESGKIKLQEEPVNLSQLLQEAEDLMRLSFEQKNLQFYKEVNFESSLWLKLDRFRLRQIVLNLLGNALKYTSQGQVKLTATFQSKGKDQGELRLAIQDTGIGISKTDQTRIFSAFEQVSTFQQNGTGLGLAISNSLVQMMQGSILLKSETQPPHQGSCFTVILPQVSVAEAQDLQQSPEPEESYSFQPARLLIVDDVPHNLVLLTALLEPFPFDVYQAQNGQEACDLAQKYLPDLILMDIKMPILDGIGALRYLKSRPETAQIPVIALTAFALREEQNKIMQEGFSGFLRKPIVRGELFQQLWKFINGSASSLEQKPDEINLLTPDEKIKLIHSLQQDWLERWRKVQNSLILDELEGFVADLAKFIQTSDLYELKNWAEKLLKQIQNFQLAEASASLAQYPERVNQLDSSINSEKKELPLSSVTKVTEQI</sequence>
<dbReference type="GO" id="GO:0000155">
    <property type="term" value="F:phosphorelay sensor kinase activity"/>
    <property type="evidence" value="ECO:0007669"/>
    <property type="project" value="InterPro"/>
</dbReference>
<dbReference type="SUPFAM" id="SSF47384">
    <property type="entry name" value="Homodimeric domain of signal transducing histidine kinase"/>
    <property type="match status" value="1"/>
</dbReference>
<feature type="domain" description="Response regulatory" evidence="15">
    <location>
        <begin position="1073"/>
        <end position="1189"/>
    </location>
</feature>
<comment type="subcellular location">
    <subcellularLocation>
        <location evidence="2">Membrane</location>
    </subcellularLocation>
</comment>
<dbReference type="InterPro" id="IPR001789">
    <property type="entry name" value="Sig_transdc_resp-reg_receiver"/>
</dbReference>
<dbReference type="PANTHER" id="PTHR43047">
    <property type="entry name" value="TWO-COMPONENT HISTIDINE PROTEIN KINASE"/>
    <property type="match status" value="1"/>
</dbReference>
<proteinExistence type="predicted"/>
<evidence type="ECO:0000256" key="11">
    <source>
        <dbReference type="ARBA" id="ARBA00023306"/>
    </source>
</evidence>
<dbReference type="Pfam" id="PF00512">
    <property type="entry name" value="HisKA"/>
    <property type="match status" value="1"/>
</dbReference>
<keyword evidence="4 12" id="KW-0597">Phosphoprotein</keyword>
<dbReference type="CDD" id="cd16922">
    <property type="entry name" value="HATPase_EvgS-ArcB-TorS-like"/>
    <property type="match status" value="1"/>
</dbReference>
<dbReference type="InterPro" id="IPR004358">
    <property type="entry name" value="Sig_transdc_His_kin-like_C"/>
</dbReference>
<dbReference type="FunFam" id="3.30.565.10:FF:000010">
    <property type="entry name" value="Sensor histidine kinase RcsC"/>
    <property type="match status" value="1"/>
</dbReference>
<evidence type="ECO:0000256" key="8">
    <source>
        <dbReference type="ARBA" id="ARBA00022840"/>
    </source>
</evidence>
<dbReference type="Pfam" id="PF08447">
    <property type="entry name" value="PAS_3"/>
    <property type="match status" value="1"/>
</dbReference>
<dbReference type="SMART" id="SM00091">
    <property type="entry name" value="PAS"/>
    <property type="match status" value="3"/>
</dbReference>
<dbReference type="Gene3D" id="3.30.565.10">
    <property type="entry name" value="Histidine kinase-like ATPase, C-terminal domain"/>
    <property type="match status" value="1"/>
</dbReference>
<dbReference type="InterPro" id="IPR013656">
    <property type="entry name" value="PAS_4"/>
</dbReference>
<evidence type="ECO:0000256" key="5">
    <source>
        <dbReference type="ARBA" id="ARBA00022679"/>
    </source>
</evidence>
<evidence type="ECO:0000313" key="19">
    <source>
        <dbReference type="Proteomes" id="UP000231019"/>
    </source>
</evidence>
<feature type="domain" description="PAC" evidence="17">
    <location>
        <begin position="476"/>
        <end position="528"/>
    </location>
</feature>
<evidence type="ECO:0000313" key="18">
    <source>
        <dbReference type="EMBL" id="PIW15731.1"/>
    </source>
</evidence>
<keyword evidence="6" id="KW-0547">Nucleotide-binding</keyword>
<keyword evidence="7" id="KW-0418">Kinase</keyword>
<feature type="domain" description="PAS" evidence="16">
    <location>
        <begin position="404"/>
        <end position="469"/>
    </location>
</feature>
<dbReference type="InterPro" id="IPR005467">
    <property type="entry name" value="His_kinase_dom"/>
</dbReference>
<feature type="domain" description="PAC" evidence="17">
    <location>
        <begin position="179"/>
        <end position="229"/>
    </location>
</feature>
<feature type="domain" description="PAS" evidence="16">
    <location>
        <begin position="101"/>
        <end position="172"/>
    </location>
</feature>
<dbReference type="InterPro" id="IPR036097">
    <property type="entry name" value="HisK_dim/P_sf"/>
</dbReference>
<evidence type="ECO:0000256" key="4">
    <source>
        <dbReference type="ARBA" id="ARBA00022553"/>
    </source>
</evidence>
<dbReference type="InterPro" id="IPR013767">
    <property type="entry name" value="PAS_fold"/>
</dbReference>